<dbReference type="InterPro" id="IPR050600">
    <property type="entry name" value="SETD3_SETD6_MTase"/>
</dbReference>
<evidence type="ECO:0000259" key="2">
    <source>
        <dbReference type="PROSITE" id="PS50280"/>
    </source>
</evidence>
<dbReference type="SUPFAM" id="SSF82199">
    <property type="entry name" value="SET domain"/>
    <property type="match status" value="1"/>
</dbReference>
<feature type="chain" id="PRO_5040311968" evidence="1">
    <location>
        <begin position="26"/>
        <end position="464"/>
    </location>
</feature>
<dbReference type="GO" id="GO:0016279">
    <property type="term" value="F:protein-lysine N-methyltransferase activity"/>
    <property type="evidence" value="ECO:0007669"/>
    <property type="project" value="TreeGrafter"/>
</dbReference>
<dbReference type="OrthoDB" id="341421at2759"/>
<dbReference type="AlphaFoldDB" id="A0A9N8E5X2"/>
<reference evidence="3" key="1">
    <citation type="submission" date="2020-06" db="EMBL/GenBank/DDBJ databases">
        <authorList>
            <consortium name="Plant Systems Biology data submission"/>
        </authorList>
    </citation>
    <scope>NUCLEOTIDE SEQUENCE</scope>
    <source>
        <strain evidence="3">D6</strain>
    </source>
</reference>
<keyword evidence="1" id="KW-0732">Signal</keyword>
<dbReference type="Proteomes" id="UP001153069">
    <property type="component" value="Unassembled WGS sequence"/>
</dbReference>
<dbReference type="EMBL" id="CAICTM010000704">
    <property type="protein sequence ID" value="CAB9515286.1"/>
    <property type="molecule type" value="Genomic_DNA"/>
</dbReference>
<protein>
    <submittedName>
        <fullName evidence="3">M protein repeat protein</fullName>
    </submittedName>
</protein>
<comment type="caution">
    <text evidence="3">The sequence shown here is derived from an EMBL/GenBank/DDBJ whole genome shotgun (WGS) entry which is preliminary data.</text>
</comment>
<feature type="signal peptide" evidence="1">
    <location>
        <begin position="1"/>
        <end position="25"/>
    </location>
</feature>
<dbReference type="InterPro" id="IPR046341">
    <property type="entry name" value="SET_dom_sf"/>
</dbReference>
<gene>
    <name evidence="3" type="ORF">SEMRO_705_G190310.1</name>
</gene>
<evidence type="ECO:0000313" key="4">
    <source>
        <dbReference type="Proteomes" id="UP001153069"/>
    </source>
</evidence>
<evidence type="ECO:0000256" key="1">
    <source>
        <dbReference type="SAM" id="SignalP"/>
    </source>
</evidence>
<dbReference type="Gene3D" id="3.90.1410.10">
    <property type="entry name" value="set domain protein methyltransferase, domain 1"/>
    <property type="match status" value="1"/>
</dbReference>
<dbReference type="CDD" id="cd10527">
    <property type="entry name" value="SET_LSMT"/>
    <property type="match status" value="1"/>
</dbReference>
<feature type="domain" description="SET" evidence="2">
    <location>
        <begin position="77"/>
        <end position="301"/>
    </location>
</feature>
<dbReference type="InterPro" id="IPR001214">
    <property type="entry name" value="SET_dom"/>
</dbReference>
<proteinExistence type="predicted"/>
<accession>A0A9N8E5X2</accession>
<evidence type="ECO:0000313" key="3">
    <source>
        <dbReference type="EMBL" id="CAB9515286.1"/>
    </source>
</evidence>
<name>A0A9N8E5X2_9STRA</name>
<keyword evidence="4" id="KW-1185">Reference proteome</keyword>
<organism evidence="3 4">
    <name type="scientific">Seminavis robusta</name>
    <dbReference type="NCBI Taxonomy" id="568900"/>
    <lineage>
        <taxon>Eukaryota</taxon>
        <taxon>Sar</taxon>
        <taxon>Stramenopiles</taxon>
        <taxon>Ochrophyta</taxon>
        <taxon>Bacillariophyta</taxon>
        <taxon>Bacillariophyceae</taxon>
        <taxon>Bacillariophycidae</taxon>
        <taxon>Naviculales</taxon>
        <taxon>Naviculaceae</taxon>
        <taxon>Seminavis</taxon>
    </lineage>
</organism>
<dbReference type="PROSITE" id="PS50280">
    <property type="entry name" value="SET"/>
    <property type="match status" value="1"/>
</dbReference>
<dbReference type="PANTHER" id="PTHR13271:SF137">
    <property type="entry name" value="SET DOMAIN-CONTAINING PROTEIN"/>
    <property type="match status" value="1"/>
</dbReference>
<dbReference type="PANTHER" id="PTHR13271">
    <property type="entry name" value="UNCHARACTERIZED PUTATIVE METHYLTRANSFERASE"/>
    <property type="match status" value="1"/>
</dbReference>
<dbReference type="Pfam" id="PF00856">
    <property type="entry name" value="SET"/>
    <property type="match status" value="1"/>
</dbReference>
<sequence>MMMSRICPSSSVLILLLAVCTSCSAFQVSLRPLTVRTSRSGFLQSTSLSSTVDVSTNAARQYNGFVEWASYYGVLQENFQISEAVNPHNGGTEWNVVAGLPAGAGSRALFVPAMLRITSMRARQEEFAALEGAISQYIDATNSNGDINLACHFYLFLKVLQEYDLKDQSPYVAWLDALPRKFSTALEFDPLEMDCLPPFVKYLANQDRQNYDLFLETAQQLDTPTITDATKYNTEITKWAFNVVFSRARAAFGEAEIIPMSDMLNHAAQPNVDVQYDNEGNVHVTFLRDVQQGEELFKCYGQPTNPSRFLATYGFFDTSPPATYCKLMSGKKLTPELKDLGFVYERMVFYPENGGIAEEVWDVMLYTILANIDPAVQQQFYNAHMQGDFQTKQQLQDFYRPQTGQALLNHVDEMLNELAMCAQKIDQAGPGHENLVMIRQHNDFVRETFLKVRSNLEQIGAQYQ</sequence>